<dbReference type="EMBL" id="CP155447">
    <property type="protein sequence ID" value="XBH02160.1"/>
    <property type="molecule type" value="Genomic_DNA"/>
</dbReference>
<feature type="transmembrane region" description="Helical" evidence="1">
    <location>
        <begin position="106"/>
        <end position="129"/>
    </location>
</feature>
<evidence type="ECO:0008006" key="3">
    <source>
        <dbReference type="Google" id="ProtNLM"/>
    </source>
</evidence>
<reference evidence="2" key="1">
    <citation type="submission" date="2024-05" db="EMBL/GenBank/DDBJ databases">
        <title>Planctomycetes of the genus Singulisphaera possess chitinolytic capabilities.</title>
        <authorList>
            <person name="Ivanova A."/>
        </authorList>
    </citation>
    <scope>NUCLEOTIDE SEQUENCE</scope>
    <source>
        <strain evidence="2">Ch08T</strain>
    </source>
</reference>
<keyword evidence="1" id="KW-0812">Transmembrane</keyword>
<evidence type="ECO:0000256" key="1">
    <source>
        <dbReference type="SAM" id="Phobius"/>
    </source>
</evidence>
<keyword evidence="1" id="KW-0472">Membrane</keyword>
<dbReference type="AlphaFoldDB" id="A0AAU7CAL6"/>
<name>A0AAU7CAL6_9BACT</name>
<evidence type="ECO:0000313" key="2">
    <source>
        <dbReference type="EMBL" id="XBH02160.1"/>
    </source>
</evidence>
<proteinExistence type="predicted"/>
<feature type="transmembrane region" description="Helical" evidence="1">
    <location>
        <begin position="33"/>
        <end position="54"/>
    </location>
</feature>
<organism evidence="2">
    <name type="scientific">Singulisphaera sp. Ch08</name>
    <dbReference type="NCBI Taxonomy" id="3120278"/>
    <lineage>
        <taxon>Bacteria</taxon>
        <taxon>Pseudomonadati</taxon>
        <taxon>Planctomycetota</taxon>
        <taxon>Planctomycetia</taxon>
        <taxon>Isosphaerales</taxon>
        <taxon>Isosphaeraceae</taxon>
        <taxon>Singulisphaera</taxon>
    </lineage>
</organism>
<dbReference type="RefSeq" id="WP_406694902.1">
    <property type="nucleotide sequence ID" value="NZ_CP155447.1"/>
</dbReference>
<feature type="transmembrane region" description="Helical" evidence="1">
    <location>
        <begin position="74"/>
        <end position="94"/>
    </location>
</feature>
<feature type="transmembrane region" description="Helical" evidence="1">
    <location>
        <begin position="210"/>
        <end position="230"/>
    </location>
</feature>
<accession>A0AAU7CAL6</accession>
<keyword evidence="1" id="KW-1133">Transmembrane helix</keyword>
<sequence>MGTWWKDLDRILRGEATRLSALRRGTIEVRMGGLAIVLVILAMVYGGCMGSFAMLKDGGPSYWQLLASTVKVPALFFLSLIVTFPSLYVFNALVGSRLEVDSVLRLLLASMAVMVAVLSSLGPIIAFFSVSTSTYSFMVLANVVVFAVSGAMGLVFLLQTLHRLSVVPREPAATEATEWVGEAKGEEPSRPVPSALDPLEDQVLGRHVKVLFRCWVVLFGLVGAQMSWVLRPFVGDPGRPFAWFRGRESNFFEAVWSALVSLFS</sequence>
<gene>
    <name evidence="2" type="ORF">V5E97_28055</name>
</gene>
<feature type="transmembrane region" description="Helical" evidence="1">
    <location>
        <begin position="135"/>
        <end position="158"/>
    </location>
</feature>
<protein>
    <recommendedName>
        <fullName evidence="3">Actin-binding WH2 domain-containing protein</fullName>
    </recommendedName>
</protein>